<comment type="caution">
    <text evidence="1">The sequence shown here is derived from an EMBL/GenBank/DDBJ whole genome shotgun (WGS) entry which is preliminary data.</text>
</comment>
<proteinExistence type="predicted"/>
<dbReference type="Proteomes" id="UP000269984">
    <property type="component" value="Unassembled WGS sequence"/>
</dbReference>
<dbReference type="AlphaFoldDB" id="A0A428C3L8"/>
<name>A0A428C3L8_STROR</name>
<organism evidence="1 2">
    <name type="scientific">Streptococcus oralis</name>
    <dbReference type="NCBI Taxonomy" id="1303"/>
    <lineage>
        <taxon>Bacteria</taxon>
        <taxon>Bacillati</taxon>
        <taxon>Bacillota</taxon>
        <taxon>Bacilli</taxon>
        <taxon>Lactobacillales</taxon>
        <taxon>Streptococcaceae</taxon>
        <taxon>Streptococcus</taxon>
    </lineage>
</organism>
<dbReference type="EMBL" id="RJNP01000005">
    <property type="protein sequence ID" value="RSI72657.1"/>
    <property type="molecule type" value="Genomic_DNA"/>
</dbReference>
<reference evidence="1 2" key="1">
    <citation type="submission" date="2018-11" db="EMBL/GenBank/DDBJ databases">
        <title>Species Designations Belie Phenotypic and Genotypic Heterogeneity in Oral Streptococci.</title>
        <authorList>
            <person name="Velsko I."/>
        </authorList>
    </citation>
    <scope>NUCLEOTIDE SEQUENCE [LARGE SCALE GENOMIC DNA]</scope>
    <source>
        <strain evidence="1 2">BCC11</strain>
    </source>
</reference>
<protein>
    <submittedName>
        <fullName evidence="1">Uncharacterized protein</fullName>
    </submittedName>
</protein>
<gene>
    <name evidence="1" type="ORF">D8857_04695</name>
</gene>
<evidence type="ECO:0000313" key="2">
    <source>
        <dbReference type="Proteomes" id="UP000269984"/>
    </source>
</evidence>
<evidence type="ECO:0000313" key="1">
    <source>
        <dbReference type="EMBL" id="RSI72657.1"/>
    </source>
</evidence>
<sequence>MQKSNNFGVRFKLIFEIFSKREVVFWYFSKACVASKNRDK</sequence>
<accession>A0A428C3L8</accession>